<dbReference type="GO" id="GO:0017057">
    <property type="term" value="F:6-phosphogluconolactonase activity"/>
    <property type="evidence" value="ECO:0007669"/>
    <property type="project" value="UniProtKB-UniRule"/>
</dbReference>
<dbReference type="Gene3D" id="3.40.50.1360">
    <property type="match status" value="1"/>
</dbReference>
<evidence type="ECO:0000256" key="6">
    <source>
        <dbReference type="ARBA" id="ARBA00020337"/>
    </source>
</evidence>
<keyword evidence="10" id="KW-1185">Reference proteome</keyword>
<dbReference type="KEGG" id="ptes:JQU52_06165"/>
<evidence type="ECO:0000313" key="10">
    <source>
        <dbReference type="Proteomes" id="UP000653156"/>
    </source>
</evidence>
<gene>
    <name evidence="7 9" type="primary">pgl</name>
    <name evidence="9" type="ORF">JQU52_06165</name>
</gene>
<evidence type="ECO:0000256" key="3">
    <source>
        <dbReference type="ARBA" id="ARBA00004961"/>
    </source>
</evidence>
<feature type="domain" description="Glucosamine/galactosamine-6-phosphate isomerase" evidence="8">
    <location>
        <begin position="11"/>
        <end position="223"/>
    </location>
</feature>
<dbReference type="Pfam" id="PF01182">
    <property type="entry name" value="Glucosamine_iso"/>
    <property type="match status" value="1"/>
</dbReference>
<dbReference type="Proteomes" id="UP000653156">
    <property type="component" value="Chromosome"/>
</dbReference>
<dbReference type="CDD" id="cd01400">
    <property type="entry name" value="6PGL"/>
    <property type="match status" value="1"/>
</dbReference>
<evidence type="ECO:0000313" key="9">
    <source>
        <dbReference type="EMBL" id="QRQ82954.1"/>
    </source>
</evidence>
<dbReference type="RefSeq" id="WP_230340251.1">
    <property type="nucleotide sequence ID" value="NZ_CP069798.1"/>
</dbReference>
<dbReference type="NCBIfam" id="TIGR01198">
    <property type="entry name" value="pgl"/>
    <property type="match status" value="1"/>
</dbReference>
<comment type="similarity">
    <text evidence="4 7">Belongs to the glucosamine/galactosamine-6-phosphate isomerase family. 6-phosphogluconolactonase subfamily.</text>
</comment>
<dbReference type="InterPro" id="IPR006148">
    <property type="entry name" value="Glc/Gal-6P_isomerase"/>
</dbReference>
<dbReference type="EC" id="3.1.1.31" evidence="5 7"/>
<dbReference type="SUPFAM" id="SSF100950">
    <property type="entry name" value="NagB/RpiA/CoA transferase-like"/>
    <property type="match status" value="1"/>
</dbReference>
<dbReference type="GO" id="GO:0006098">
    <property type="term" value="P:pentose-phosphate shunt"/>
    <property type="evidence" value="ECO:0007669"/>
    <property type="project" value="UniProtKB-UniPathway"/>
</dbReference>
<dbReference type="InterPro" id="IPR037171">
    <property type="entry name" value="NagB/RpiA_transferase-like"/>
</dbReference>
<dbReference type="InterPro" id="IPR005900">
    <property type="entry name" value="6-phosphogluconolactonase_DevB"/>
</dbReference>
<dbReference type="PANTHER" id="PTHR11054">
    <property type="entry name" value="6-PHOSPHOGLUCONOLACTONASE"/>
    <property type="match status" value="1"/>
</dbReference>
<proteinExistence type="inferred from homology"/>
<organism evidence="9 10">
    <name type="scientific">Paralysiella testudinis</name>
    <dbReference type="NCBI Taxonomy" id="2809020"/>
    <lineage>
        <taxon>Bacteria</taxon>
        <taxon>Pseudomonadati</taxon>
        <taxon>Pseudomonadota</taxon>
        <taxon>Betaproteobacteria</taxon>
        <taxon>Neisseriales</taxon>
        <taxon>Neisseriaceae</taxon>
        <taxon>Paralysiella</taxon>
    </lineage>
</organism>
<dbReference type="AlphaFoldDB" id="A0A892ZMV2"/>
<dbReference type="EMBL" id="CP069798">
    <property type="protein sequence ID" value="QRQ82954.1"/>
    <property type="molecule type" value="Genomic_DNA"/>
</dbReference>
<evidence type="ECO:0000259" key="8">
    <source>
        <dbReference type="Pfam" id="PF01182"/>
    </source>
</evidence>
<dbReference type="UniPathway" id="UPA00115">
    <property type="reaction ID" value="UER00409"/>
</dbReference>
<keyword evidence="7 9" id="KW-0378">Hydrolase</keyword>
<accession>A0A892ZMV2</accession>
<dbReference type="PANTHER" id="PTHR11054:SF0">
    <property type="entry name" value="6-PHOSPHOGLUCONOLACTONASE"/>
    <property type="match status" value="1"/>
</dbReference>
<reference evidence="9" key="1">
    <citation type="submission" date="2021-02" db="EMBL/GenBank/DDBJ databases">
        <title>Neisseriaceae sp. 26B isolated from the cloaca of a Common Toad-headed Turtle (Mesoclemmys nasuta).</title>
        <authorList>
            <person name="Spergser J."/>
            <person name="Busse H.-J."/>
        </authorList>
    </citation>
    <scope>NUCLEOTIDE SEQUENCE</scope>
    <source>
        <strain evidence="9">26B</strain>
    </source>
</reference>
<sequence length="236" mass="24950">MNTATYFAYPDAAAQAQGLAQAVAALLRHHINSQDYAVLAVSGGRSPIAVFEALSQIELPWHKVTITLVDERWVPAHHADSNGALVRRHLLQHHAALAQWQPLVAENADDLFFRQPENVAASVAAALADYRQPDVVLLGMGDDGHTASLFPSASQLPAALAADAPALLHTTPVSAPHERISLSLGAIATAANVLLAIGGSSKRRVLQQALAAHSAALPVGLVLNHPQVSAHIHYHE</sequence>
<evidence type="ECO:0000256" key="2">
    <source>
        <dbReference type="ARBA" id="ARBA00002681"/>
    </source>
</evidence>
<evidence type="ECO:0000256" key="4">
    <source>
        <dbReference type="ARBA" id="ARBA00010662"/>
    </source>
</evidence>
<comment type="catalytic activity">
    <reaction evidence="1 7">
        <text>6-phospho-D-glucono-1,5-lactone + H2O = 6-phospho-D-gluconate + H(+)</text>
        <dbReference type="Rhea" id="RHEA:12556"/>
        <dbReference type="ChEBI" id="CHEBI:15377"/>
        <dbReference type="ChEBI" id="CHEBI:15378"/>
        <dbReference type="ChEBI" id="CHEBI:57955"/>
        <dbReference type="ChEBI" id="CHEBI:58759"/>
        <dbReference type="EC" id="3.1.1.31"/>
    </reaction>
</comment>
<name>A0A892ZMV2_9NEIS</name>
<comment type="pathway">
    <text evidence="3 7">Carbohydrate degradation; pentose phosphate pathway; D-ribulose 5-phosphate from D-glucose 6-phosphate (oxidative stage): step 2/3.</text>
</comment>
<evidence type="ECO:0000256" key="7">
    <source>
        <dbReference type="RuleBase" id="RU365095"/>
    </source>
</evidence>
<evidence type="ECO:0000256" key="5">
    <source>
        <dbReference type="ARBA" id="ARBA00013198"/>
    </source>
</evidence>
<evidence type="ECO:0000256" key="1">
    <source>
        <dbReference type="ARBA" id="ARBA00000832"/>
    </source>
</evidence>
<dbReference type="InterPro" id="IPR039104">
    <property type="entry name" value="6PGL"/>
</dbReference>
<protein>
    <recommendedName>
        <fullName evidence="6 7">6-phosphogluconolactonase</fullName>
        <shortName evidence="7">6PGL</shortName>
        <ecNumber evidence="5 7">3.1.1.31</ecNumber>
    </recommendedName>
</protein>
<comment type="function">
    <text evidence="2 7">Hydrolysis of 6-phosphogluconolactone to 6-phosphogluconate.</text>
</comment>
<dbReference type="GO" id="GO:0005975">
    <property type="term" value="P:carbohydrate metabolic process"/>
    <property type="evidence" value="ECO:0007669"/>
    <property type="project" value="UniProtKB-UniRule"/>
</dbReference>